<evidence type="ECO:0000313" key="3">
    <source>
        <dbReference type="EMBL" id="GLI43091.1"/>
    </source>
</evidence>
<dbReference type="AlphaFoldDB" id="A0A9W6G9Z3"/>
<dbReference type="RefSeq" id="WP_270113421.1">
    <property type="nucleotide sequence ID" value="NZ_BAAAOL010000017.1"/>
</dbReference>
<comment type="caution">
    <text evidence="3">The sequence shown here is derived from an EMBL/GenBank/DDBJ whole genome shotgun (WGS) entry which is preliminary data.</text>
</comment>
<reference evidence="3" key="1">
    <citation type="submission" date="2022-12" db="EMBL/GenBank/DDBJ databases">
        <title>Reference genome sequencing for broad-spectrum identification of bacterial and archaeal isolates by mass spectrometry.</title>
        <authorList>
            <person name="Sekiguchi Y."/>
            <person name="Tourlousse D.M."/>
        </authorList>
    </citation>
    <scope>NUCLEOTIDE SEQUENCE</scope>
    <source>
        <strain evidence="3">LLR39Z86</strain>
    </source>
</reference>
<dbReference type="SUPFAM" id="SSF53335">
    <property type="entry name" value="S-adenosyl-L-methionine-dependent methyltransferases"/>
    <property type="match status" value="1"/>
</dbReference>
<dbReference type="Proteomes" id="UP001144313">
    <property type="component" value="Unassembled WGS sequence"/>
</dbReference>
<dbReference type="Pfam" id="PF13649">
    <property type="entry name" value="Methyltransf_25"/>
    <property type="match status" value="1"/>
</dbReference>
<dbReference type="Gene3D" id="3.40.50.150">
    <property type="entry name" value="Vaccinia Virus protein VP39"/>
    <property type="match status" value="1"/>
</dbReference>
<keyword evidence="4" id="KW-1185">Reference proteome</keyword>
<gene>
    <name evidence="3" type="ORF">GALLR39Z86_29410</name>
</gene>
<accession>A0A9W6G9Z3</accession>
<dbReference type="EMBL" id="BSDT01000001">
    <property type="protein sequence ID" value="GLI43091.1"/>
    <property type="molecule type" value="Genomic_DNA"/>
</dbReference>
<evidence type="ECO:0000313" key="4">
    <source>
        <dbReference type="Proteomes" id="UP001144313"/>
    </source>
</evidence>
<organism evidence="3 4">
    <name type="scientific">Glycomyces algeriensis</name>
    <dbReference type="NCBI Taxonomy" id="256037"/>
    <lineage>
        <taxon>Bacteria</taxon>
        <taxon>Bacillati</taxon>
        <taxon>Actinomycetota</taxon>
        <taxon>Actinomycetes</taxon>
        <taxon>Glycomycetales</taxon>
        <taxon>Glycomycetaceae</taxon>
        <taxon>Glycomyces</taxon>
    </lineage>
</organism>
<name>A0A9W6G9Z3_9ACTN</name>
<dbReference type="InterPro" id="IPR041698">
    <property type="entry name" value="Methyltransf_25"/>
</dbReference>
<protein>
    <recommendedName>
        <fullName evidence="2">Methyltransferase domain-containing protein</fullName>
    </recommendedName>
</protein>
<dbReference type="InterPro" id="IPR029063">
    <property type="entry name" value="SAM-dependent_MTases_sf"/>
</dbReference>
<sequence>MHEFDSTAFNRDAWEERWRARGAAPAPPPNPYLTAAAAELPPGAALDAGCGAGAEALHLAAAGWQVTAVDLSAEALALAGRSAVGHPAADRVEWIRADLATWDPESRFDLVTTHYAHPAMPHGEFYDRLASWVAPGGTLLIVGHLASPPGQGHRHPEAASTTAAAVVDRLDGAQWTIETAAEPVRTVAGHAAELHDVVVRAVRHR</sequence>
<evidence type="ECO:0000259" key="2">
    <source>
        <dbReference type="Pfam" id="PF13649"/>
    </source>
</evidence>
<dbReference type="CDD" id="cd02440">
    <property type="entry name" value="AdoMet_MTases"/>
    <property type="match status" value="1"/>
</dbReference>
<dbReference type="GO" id="GO:0016740">
    <property type="term" value="F:transferase activity"/>
    <property type="evidence" value="ECO:0007669"/>
    <property type="project" value="UniProtKB-KW"/>
</dbReference>
<feature type="domain" description="Methyltransferase" evidence="2">
    <location>
        <begin position="46"/>
        <end position="137"/>
    </location>
</feature>
<proteinExistence type="predicted"/>
<evidence type="ECO:0000256" key="1">
    <source>
        <dbReference type="ARBA" id="ARBA00022679"/>
    </source>
</evidence>
<keyword evidence="1" id="KW-0808">Transferase</keyword>
<dbReference type="PANTHER" id="PTHR43861">
    <property type="entry name" value="TRANS-ACONITATE 2-METHYLTRANSFERASE-RELATED"/>
    <property type="match status" value="1"/>
</dbReference>